<keyword evidence="3" id="KW-0479">Metal-binding</keyword>
<evidence type="ECO:0000256" key="5">
    <source>
        <dbReference type="ARBA" id="ARBA00022842"/>
    </source>
</evidence>
<accession>A0A848QN08</accession>
<dbReference type="InterPro" id="IPR029044">
    <property type="entry name" value="Nucleotide-diphossugar_trans"/>
</dbReference>
<evidence type="ECO:0000256" key="3">
    <source>
        <dbReference type="ARBA" id="ARBA00022723"/>
    </source>
</evidence>
<dbReference type="InterPro" id="IPR013482">
    <property type="entry name" value="Molybde_CF_guanTrfase"/>
</dbReference>
<protein>
    <submittedName>
        <fullName evidence="9">Molybdenum cofactor guanylyltransferase</fullName>
    </submittedName>
</protein>
<evidence type="ECO:0000256" key="1">
    <source>
        <dbReference type="ARBA" id="ARBA00022490"/>
    </source>
</evidence>
<keyword evidence="10" id="KW-1185">Reference proteome</keyword>
<dbReference type="PANTHER" id="PTHR19136:SF81">
    <property type="entry name" value="MOLYBDENUM COFACTOR GUANYLYLTRANSFERASE"/>
    <property type="match status" value="1"/>
</dbReference>
<keyword evidence="9" id="KW-0548">Nucleotidyltransferase</keyword>
<dbReference type="EMBL" id="JABCRE010000003">
    <property type="protein sequence ID" value="NMW32544.1"/>
    <property type="molecule type" value="Genomic_DNA"/>
</dbReference>
<keyword evidence="5" id="KW-0460">Magnesium</keyword>
<dbReference type="Gene3D" id="3.90.550.10">
    <property type="entry name" value="Spore Coat Polysaccharide Biosynthesis Protein SpsA, Chain A"/>
    <property type="match status" value="1"/>
</dbReference>
<evidence type="ECO:0000259" key="8">
    <source>
        <dbReference type="Pfam" id="PF12804"/>
    </source>
</evidence>
<feature type="domain" description="MobA-like NTP transferase" evidence="8">
    <location>
        <begin position="5"/>
        <end position="147"/>
    </location>
</feature>
<keyword evidence="1" id="KW-0963">Cytoplasm</keyword>
<dbReference type="GO" id="GO:0046872">
    <property type="term" value="F:metal ion binding"/>
    <property type="evidence" value="ECO:0007669"/>
    <property type="project" value="UniProtKB-KW"/>
</dbReference>
<evidence type="ECO:0000256" key="4">
    <source>
        <dbReference type="ARBA" id="ARBA00022741"/>
    </source>
</evidence>
<sequence length="170" mass="18424">MRLLGVILAGGKSRRFGSDKARAMVAGKPLMQHAIDALATQTNELVISGHSWPGMVSIEDKPKPDLGPLGGLNAALSYAAKNGFDAVLSLPVDVYPIPSDLTDRLAAESPRFLVRHFATGCWPASLASLLDQHLSEGNRSVRSWIERCGAKPIEFRNDRISNINRPEDIP</sequence>
<dbReference type="GO" id="GO:1902758">
    <property type="term" value="P:bis(molybdopterin guanine dinucleotide)molybdenum biosynthetic process"/>
    <property type="evidence" value="ECO:0007669"/>
    <property type="project" value="TreeGrafter"/>
</dbReference>
<evidence type="ECO:0000313" key="10">
    <source>
        <dbReference type="Proteomes" id="UP000561181"/>
    </source>
</evidence>
<keyword evidence="7" id="KW-0501">Molybdenum cofactor biosynthesis</keyword>
<keyword evidence="2 9" id="KW-0808">Transferase</keyword>
<dbReference type="Proteomes" id="UP000561181">
    <property type="component" value="Unassembled WGS sequence"/>
</dbReference>
<dbReference type="SUPFAM" id="SSF53448">
    <property type="entry name" value="Nucleotide-diphospho-sugar transferases"/>
    <property type="match status" value="1"/>
</dbReference>
<keyword evidence="4" id="KW-0547">Nucleotide-binding</keyword>
<dbReference type="PANTHER" id="PTHR19136">
    <property type="entry name" value="MOLYBDENUM COFACTOR GUANYLYLTRANSFERASE"/>
    <property type="match status" value="1"/>
</dbReference>
<dbReference type="GO" id="GO:0016779">
    <property type="term" value="F:nucleotidyltransferase activity"/>
    <property type="evidence" value="ECO:0007669"/>
    <property type="project" value="UniProtKB-KW"/>
</dbReference>
<dbReference type="GO" id="GO:0005525">
    <property type="term" value="F:GTP binding"/>
    <property type="evidence" value="ECO:0007669"/>
    <property type="project" value="UniProtKB-KW"/>
</dbReference>
<dbReference type="InterPro" id="IPR025877">
    <property type="entry name" value="MobA-like_NTP_Trfase"/>
</dbReference>
<gene>
    <name evidence="9" type="ORF">HKD42_10770</name>
</gene>
<evidence type="ECO:0000256" key="6">
    <source>
        <dbReference type="ARBA" id="ARBA00023134"/>
    </source>
</evidence>
<comment type="caution">
    <text evidence="9">The sequence shown here is derived from an EMBL/GenBank/DDBJ whole genome shotgun (WGS) entry which is preliminary data.</text>
</comment>
<evidence type="ECO:0000313" key="9">
    <source>
        <dbReference type="EMBL" id="NMW32544.1"/>
    </source>
</evidence>
<organism evidence="9 10">
    <name type="scientific">Pontixanthobacter rizhaonensis</name>
    <dbReference type="NCBI Taxonomy" id="2730337"/>
    <lineage>
        <taxon>Bacteria</taxon>
        <taxon>Pseudomonadati</taxon>
        <taxon>Pseudomonadota</taxon>
        <taxon>Alphaproteobacteria</taxon>
        <taxon>Sphingomonadales</taxon>
        <taxon>Erythrobacteraceae</taxon>
        <taxon>Pontixanthobacter</taxon>
    </lineage>
</organism>
<reference evidence="9 10" key="1">
    <citation type="submission" date="2020-04" db="EMBL/GenBank/DDBJ databases">
        <authorList>
            <person name="Liu A."/>
        </authorList>
    </citation>
    <scope>NUCLEOTIDE SEQUENCE [LARGE SCALE GENOMIC DNA]</scope>
    <source>
        <strain evidence="9 10">RZ02</strain>
    </source>
</reference>
<dbReference type="CDD" id="cd02503">
    <property type="entry name" value="MobA"/>
    <property type="match status" value="1"/>
</dbReference>
<evidence type="ECO:0000256" key="2">
    <source>
        <dbReference type="ARBA" id="ARBA00022679"/>
    </source>
</evidence>
<name>A0A848QN08_9SPHN</name>
<dbReference type="RefSeq" id="WP_170013222.1">
    <property type="nucleotide sequence ID" value="NZ_JABCRE010000003.1"/>
</dbReference>
<dbReference type="AlphaFoldDB" id="A0A848QN08"/>
<proteinExistence type="predicted"/>
<keyword evidence="6" id="KW-0342">GTP-binding</keyword>
<dbReference type="Pfam" id="PF12804">
    <property type="entry name" value="NTP_transf_3"/>
    <property type="match status" value="1"/>
</dbReference>
<evidence type="ECO:0000256" key="7">
    <source>
        <dbReference type="ARBA" id="ARBA00023150"/>
    </source>
</evidence>